<sequence length="586" mass="68270">MKNLKLLSKNYFLVILFSLFFGFATNSQEPVDIWEVGEKKPKENLILTEDELEKNIPQNSIYDMQSQKEGELSIEETQTLISKEKKLIGIYDPAENGLDINMWSNSNGDQILNIFKRIDKLELSRDAEEILDVLLLTNAHYPEMNISKEQFLEIKSKWLIKRSNFDLIEKYLLNNEIINEHPKLTKHLVDHYLSQSDVEKACEIFSKINEPIQDLYLSKFNIYCLINNNKRDEAQLLIDLQLELGIADKFFNKKIDYLMGYNTEPATEVSEKTILDFHLSHRTNPEFKFEPKNTTSRQIWKYLSTSNLLDDISDIELADIEKITSIEKATHEGNYAEKELFELYKRFQFNINQLLNIKESTKVLSKIETRALIYQGILITTEIENKLQLMNALKNSFKNDGIENAFNIELKNFLKNIEENKVPSNFTTFYQNNLGNEETEQANIKINNKILHQSKLINYLKLEKSKNDPTKDINDFLKKIKKDKKYFFSKKDVILVETFKSDGVKILEKYDDLYQINDSEIPSDIQIFVNSGDMAAALLRIVEVIGQDSLNAIDEDTLYFIISTLNQLNADPLRNKILFKVLPLKV</sequence>
<organism evidence="2 3">
    <name type="scientific">Pelagibacter ubique (strain HTCC1002)</name>
    <dbReference type="NCBI Taxonomy" id="314261"/>
    <lineage>
        <taxon>Bacteria</taxon>
        <taxon>Pseudomonadati</taxon>
        <taxon>Pseudomonadota</taxon>
        <taxon>Alphaproteobacteria</taxon>
        <taxon>Candidatus Pelagibacterales</taxon>
        <taxon>Candidatus Pelagibacteraceae</taxon>
        <taxon>Candidatus Pelagibacter</taxon>
    </lineage>
</organism>
<feature type="signal peptide" evidence="1">
    <location>
        <begin position="1"/>
        <end position="24"/>
    </location>
</feature>
<dbReference type="AlphaFoldDB" id="Q1V1L7"/>
<protein>
    <submittedName>
        <fullName evidence="2">Hypothetical transmembrane protein</fullName>
    </submittedName>
</protein>
<accession>Q1V1L7</accession>
<dbReference type="EMBL" id="AAPV01000001">
    <property type="protein sequence ID" value="EAS84861.1"/>
    <property type="molecule type" value="Genomic_DNA"/>
</dbReference>
<dbReference type="RefSeq" id="WP_006997448.1">
    <property type="nucleotide sequence ID" value="NZ_CH724130.1"/>
</dbReference>
<evidence type="ECO:0000313" key="3">
    <source>
        <dbReference type="Proteomes" id="UP000005306"/>
    </source>
</evidence>
<keyword evidence="2" id="KW-0812">Transmembrane</keyword>
<feature type="chain" id="PRO_5004196914" evidence="1">
    <location>
        <begin position="25"/>
        <end position="586"/>
    </location>
</feature>
<proteinExistence type="predicted"/>
<gene>
    <name evidence="2" type="ORF">PU1002_04051</name>
</gene>
<keyword evidence="2" id="KW-0472">Membrane</keyword>
<dbReference type="Proteomes" id="UP000005306">
    <property type="component" value="Unassembled WGS sequence"/>
</dbReference>
<evidence type="ECO:0000256" key="1">
    <source>
        <dbReference type="SAM" id="SignalP"/>
    </source>
</evidence>
<evidence type="ECO:0000313" key="2">
    <source>
        <dbReference type="EMBL" id="EAS84861.1"/>
    </source>
</evidence>
<name>Q1V1L7_PELU1</name>
<dbReference type="HOGENOM" id="CLU_464384_0_0_5"/>
<comment type="caution">
    <text evidence="2">The sequence shown here is derived from an EMBL/GenBank/DDBJ whole genome shotgun (WGS) entry which is preliminary data.</text>
</comment>
<reference evidence="2 3" key="1">
    <citation type="submission" date="2006-04" db="EMBL/GenBank/DDBJ databases">
        <authorList>
            <person name="Giovannoni S.J."/>
            <person name="Cho J.-C."/>
            <person name="Ferriera S."/>
            <person name="Johnson J."/>
            <person name="Kravitz S."/>
            <person name="Halpern A."/>
            <person name="Remington K."/>
            <person name="Beeson K."/>
            <person name="Tran B."/>
            <person name="Rogers Y.-H."/>
            <person name="Friedman R."/>
            <person name="Venter J.C."/>
        </authorList>
    </citation>
    <scope>NUCLEOTIDE SEQUENCE [LARGE SCALE GENOMIC DNA]</scope>
    <source>
        <strain evidence="2 3">HTCC1002</strain>
    </source>
</reference>
<keyword evidence="1" id="KW-0732">Signal</keyword>